<evidence type="ECO:0000256" key="1">
    <source>
        <dbReference type="SAM" id="Phobius"/>
    </source>
</evidence>
<evidence type="ECO:0008006" key="4">
    <source>
        <dbReference type="Google" id="ProtNLM"/>
    </source>
</evidence>
<dbReference type="RefSeq" id="WP_317491786.1">
    <property type="nucleotide sequence ID" value="NZ_CP136051.1"/>
</dbReference>
<organism evidence="2 3">
    <name type="scientific">Imperialibacter roseus</name>
    <dbReference type="NCBI Taxonomy" id="1324217"/>
    <lineage>
        <taxon>Bacteria</taxon>
        <taxon>Pseudomonadati</taxon>
        <taxon>Bacteroidota</taxon>
        <taxon>Cytophagia</taxon>
        <taxon>Cytophagales</taxon>
        <taxon>Flammeovirgaceae</taxon>
        <taxon>Imperialibacter</taxon>
    </lineage>
</organism>
<keyword evidence="1" id="KW-0812">Transmembrane</keyword>
<gene>
    <name evidence="2" type="ORF">RT717_11010</name>
</gene>
<keyword evidence="1" id="KW-1133">Transmembrane helix</keyword>
<name>A0ABZ0IVT3_9BACT</name>
<feature type="transmembrane region" description="Helical" evidence="1">
    <location>
        <begin position="117"/>
        <end position="135"/>
    </location>
</feature>
<evidence type="ECO:0000313" key="2">
    <source>
        <dbReference type="EMBL" id="WOK09165.1"/>
    </source>
</evidence>
<protein>
    <recommendedName>
        <fullName evidence="4">GTP-binding protein</fullName>
    </recommendedName>
</protein>
<evidence type="ECO:0000313" key="3">
    <source>
        <dbReference type="Proteomes" id="UP001302349"/>
    </source>
</evidence>
<keyword evidence="1" id="KW-0472">Membrane</keyword>
<sequence>MSSFRIRPRFKHRVEAVQKHELESTICAALEQNKQFTFTHFPDHLYIKINPGQRHIWSPQLHLSFDQEGSDVTVRGLYGPNPTIWAFFFFGYVAIGILALFLGMWGASLWSLGRDASILWSIPGLFFVALSLYAFSQAGQKFGAQQMFDIHHFYESVAHDKVIVS</sequence>
<feature type="transmembrane region" description="Helical" evidence="1">
    <location>
        <begin position="84"/>
        <end position="105"/>
    </location>
</feature>
<keyword evidence="3" id="KW-1185">Reference proteome</keyword>
<proteinExistence type="predicted"/>
<dbReference type="Proteomes" id="UP001302349">
    <property type="component" value="Chromosome"/>
</dbReference>
<reference evidence="2 3" key="1">
    <citation type="journal article" date="2023" name="Microbiol. Resour. Announc.">
        <title>Complete Genome Sequence of Imperialibacter roseus strain P4T.</title>
        <authorList>
            <person name="Tizabi D.R."/>
            <person name="Bachvaroff T."/>
            <person name="Hill R.T."/>
        </authorList>
    </citation>
    <scope>NUCLEOTIDE SEQUENCE [LARGE SCALE GENOMIC DNA]</scope>
    <source>
        <strain evidence="2 3">P4T</strain>
    </source>
</reference>
<dbReference type="EMBL" id="CP136051">
    <property type="protein sequence ID" value="WOK09165.1"/>
    <property type="molecule type" value="Genomic_DNA"/>
</dbReference>
<accession>A0ABZ0IVT3</accession>